<evidence type="ECO:0000256" key="2">
    <source>
        <dbReference type="ARBA" id="ARBA00010942"/>
    </source>
</evidence>
<evidence type="ECO:0000256" key="5">
    <source>
        <dbReference type="ARBA" id="ARBA00022692"/>
    </source>
</evidence>
<feature type="transmembrane region" description="Helical" evidence="8">
    <location>
        <begin position="931"/>
        <end position="955"/>
    </location>
</feature>
<keyword evidence="4" id="KW-1003">Cell membrane</keyword>
<dbReference type="Gene3D" id="3.30.2090.10">
    <property type="entry name" value="Multidrug efflux transporter AcrB TolC docking domain, DN and DC subdomains"/>
    <property type="match status" value="2"/>
</dbReference>
<dbReference type="RefSeq" id="WP_200391758.1">
    <property type="nucleotide sequence ID" value="NZ_JAENIO010000021.1"/>
</dbReference>
<feature type="transmembrane region" description="Helical" evidence="8">
    <location>
        <begin position="976"/>
        <end position="996"/>
    </location>
</feature>
<dbReference type="PANTHER" id="PTHR32063:SF4">
    <property type="entry name" value="SLR6043 PROTEIN"/>
    <property type="match status" value="1"/>
</dbReference>
<feature type="transmembrane region" description="Helical" evidence="8">
    <location>
        <begin position="900"/>
        <end position="919"/>
    </location>
</feature>
<dbReference type="GO" id="GO:0008324">
    <property type="term" value="F:monoatomic cation transmembrane transporter activity"/>
    <property type="evidence" value="ECO:0007669"/>
    <property type="project" value="InterPro"/>
</dbReference>
<gene>
    <name evidence="9" type="ORF">JIN78_09655</name>
</gene>
<name>A0A934RP00_9BACT</name>
<evidence type="ECO:0000256" key="4">
    <source>
        <dbReference type="ARBA" id="ARBA00022475"/>
    </source>
</evidence>
<keyword evidence="5 8" id="KW-0812">Transmembrane</keyword>
<dbReference type="AlphaFoldDB" id="A0A934RP00"/>
<protein>
    <submittedName>
        <fullName evidence="9">Efflux RND transporter permease subunit</fullName>
    </submittedName>
</protein>
<comment type="subcellular location">
    <subcellularLocation>
        <location evidence="1">Cell membrane</location>
        <topology evidence="1">Multi-pass membrane protein</topology>
    </subcellularLocation>
</comment>
<keyword evidence="10" id="KW-1185">Reference proteome</keyword>
<dbReference type="Gene3D" id="3.30.70.1320">
    <property type="entry name" value="Multidrug efflux transporter AcrB pore domain like"/>
    <property type="match status" value="1"/>
</dbReference>
<evidence type="ECO:0000256" key="7">
    <source>
        <dbReference type="ARBA" id="ARBA00023136"/>
    </source>
</evidence>
<dbReference type="EMBL" id="JAENIO010000021">
    <property type="protein sequence ID" value="MBK1834323.1"/>
    <property type="molecule type" value="Genomic_DNA"/>
</dbReference>
<dbReference type="Gene3D" id="3.30.70.1430">
    <property type="entry name" value="Multidrug efflux transporter AcrB pore domain"/>
    <property type="match status" value="2"/>
</dbReference>
<dbReference type="Proteomes" id="UP000604083">
    <property type="component" value="Unassembled WGS sequence"/>
</dbReference>
<keyword evidence="6 8" id="KW-1133">Transmembrane helix</keyword>
<keyword evidence="7 8" id="KW-0472">Membrane</keyword>
<dbReference type="SUPFAM" id="SSF82714">
    <property type="entry name" value="Multidrug efflux transporter AcrB TolC docking domain, DN and DC subdomains"/>
    <property type="match status" value="2"/>
</dbReference>
<dbReference type="InterPro" id="IPR027463">
    <property type="entry name" value="AcrB_DN_DC_subdom"/>
</dbReference>
<comment type="similarity">
    <text evidence="2">Belongs to the resistance-nodulation-cell division (RND) (TC 2.A.6) family.</text>
</comment>
<feature type="transmembrane region" description="Helical" evidence="8">
    <location>
        <begin position="535"/>
        <end position="556"/>
    </location>
</feature>
<feature type="transmembrane region" description="Helical" evidence="8">
    <location>
        <begin position="876"/>
        <end position="895"/>
    </location>
</feature>
<feature type="transmembrane region" description="Helical" evidence="8">
    <location>
        <begin position="455"/>
        <end position="473"/>
    </location>
</feature>
<evidence type="ECO:0000313" key="9">
    <source>
        <dbReference type="EMBL" id="MBK1834323.1"/>
    </source>
</evidence>
<dbReference type="InterPro" id="IPR004763">
    <property type="entry name" value="CusA-like"/>
</dbReference>
<evidence type="ECO:0000256" key="3">
    <source>
        <dbReference type="ARBA" id="ARBA00022448"/>
    </source>
</evidence>
<accession>A0A934RP00</accession>
<proteinExistence type="inferred from homology"/>
<dbReference type="InterPro" id="IPR001036">
    <property type="entry name" value="Acrflvin-R"/>
</dbReference>
<evidence type="ECO:0000256" key="1">
    <source>
        <dbReference type="ARBA" id="ARBA00004651"/>
    </source>
</evidence>
<reference evidence="9" key="1">
    <citation type="submission" date="2021-01" db="EMBL/GenBank/DDBJ databases">
        <title>Modified the classification status of verrucomicrobia.</title>
        <authorList>
            <person name="Feng X."/>
        </authorList>
    </citation>
    <scope>NUCLEOTIDE SEQUENCE</scope>
    <source>
        <strain evidence="9">KCTC 12986</strain>
    </source>
</reference>
<dbReference type="Pfam" id="PF00873">
    <property type="entry name" value="ACR_tran"/>
    <property type="match status" value="1"/>
</dbReference>
<dbReference type="SUPFAM" id="SSF82866">
    <property type="entry name" value="Multidrug efflux transporter AcrB transmembrane domain"/>
    <property type="match status" value="2"/>
</dbReference>
<dbReference type="PRINTS" id="PR00702">
    <property type="entry name" value="ACRIFLAVINRP"/>
</dbReference>
<feature type="transmembrane region" description="Helical" evidence="8">
    <location>
        <begin position="1008"/>
        <end position="1032"/>
    </location>
</feature>
<dbReference type="Gene3D" id="1.20.1640.10">
    <property type="entry name" value="Multidrug efflux transporter AcrB transmembrane domain"/>
    <property type="match status" value="2"/>
</dbReference>
<comment type="caution">
    <text evidence="9">The sequence shown here is derived from an EMBL/GenBank/DDBJ whole genome shotgun (WGS) entry which is preliminary data.</text>
</comment>
<feature type="transmembrane region" description="Helical" evidence="8">
    <location>
        <begin position="375"/>
        <end position="394"/>
    </location>
</feature>
<dbReference type="NCBIfam" id="TIGR00914">
    <property type="entry name" value="2A0601"/>
    <property type="match status" value="1"/>
</dbReference>
<evidence type="ECO:0000256" key="6">
    <source>
        <dbReference type="ARBA" id="ARBA00022989"/>
    </source>
</evidence>
<feature type="transmembrane region" description="Helical" evidence="8">
    <location>
        <begin position="479"/>
        <end position="510"/>
    </location>
</feature>
<sequence>MLNHLIRFSLHQRALVLAVAGILLLLGIQKARQLPVEVLPDLTKPTVTILVEAPGYAPEEVETLITVPMESALMGVTGVTRLRSVNDISLSLIFVEFEWGTDIYDARQFVTERLSGAADFLPEGVTPYMTPVSSLMGDIGLIGLRDPTGKTSPRELRELADWVIARRLQSIPGIAEVLNMGGGVKQIQVQPQPEKMRALDVSYEELRRAAENAVSNTTGGFLTERATEIMVRNLAMTTDLSKIAKTVVKHEEDRAILLSDVAEVTWDLEPMRGDAGFGVKGDEPGEDGRRGDPGVILTVRKSPGFDTIDLTEKVEVALAELQSTLPPGAELRTLYRQREFIDLSIGNLEEALRDGAIMVSLILLLFLLNLRVTLITLTAIPLSLGITILIFDLMNLSVNSMTLGGLAVAIGMVVDDAIVDVENVFRRLRENAGLVEPLPKIEVIARASAEVRSSILYATILIILVFVPLLALSGVEGRLFAPIAIATMISMAASFVVSLTVIPVLSSYLLNPKAGKEHHEVWMVRFCKWLFRTTWLRFALAQPLLLFALIALLLVMTGSVARQMGGNFLPAFREPTMLVATTMAPGTSLKTTVSTAQTAQGQLLSTKGVETVGYRVGRAERGDHVVPVSTIEFDIEFDDYGREHRDEVSTAIRETMADIPGTFSAMSTPLADRIGHMLSGVSAKVAVKIFGPDLDELRRLGDEVVTLARDIPGLDEARPEQQGSVPQLRIEIDRDRAAAYGVTPGELNNELAELLGGGYLGEIYENQRVYDLVVRLPLEWRENPDQLAKLYIDTLSGRRIPLGWVADIRQASGPNTILRENTRRRFVVSINPTTSDLNAAVEELQATLSEKLTLPTGYSISFEGEYQAQQEARRTIMLMSLIILAAISFLLLSYFRSVTFVLLVLTNIPISLIGGVWLTRYTLDNISIATLVGFIAISGIAARNSIMMISHYLHLMRHEGEGFNLTMVVRGTEERLVPVLMTALSAGIALLPLVIAADEPGKEILNPVAIVIVGGLVSSTLLGLALTPAFFLTFGRKAAERSLANHSPASQ</sequence>
<dbReference type="GO" id="GO:0005886">
    <property type="term" value="C:plasma membrane"/>
    <property type="evidence" value="ECO:0007669"/>
    <property type="project" value="UniProtKB-SubCell"/>
</dbReference>
<dbReference type="SUPFAM" id="SSF82693">
    <property type="entry name" value="Multidrug efflux transporter AcrB pore domain, PN1, PN2, PC1 and PC2 subdomains"/>
    <property type="match status" value="2"/>
</dbReference>
<evidence type="ECO:0000313" key="10">
    <source>
        <dbReference type="Proteomes" id="UP000604083"/>
    </source>
</evidence>
<dbReference type="PANTHER" id="PTHR32063">
    <property type="match status" value="1"/>
</dbReference>
<evidence type="ECO:0000256" key="8">
    <source>
        <dbReference type="SAM" id="Phobius"/>
    </source>
</evidence>
<dbReference type="GO" id="GO:0042910">
    <property type="term" value="F:xenobiotic transmembrane transporter activity"/>
    <property type="evidence" value="ECO:0007669"/>
    <property type="project" value="TreeGrafter"/>
</dbReference>
<keyword evidence="3" id="KW-0813">Transport</keyword>
<organism evidence="9 10">
    <name type="scientific">Roseibacillus ishigakijimensis</name>
    <dbReference type="NCBI Taxonomy" id="454146"/>
    <lineage>
        <taxon>Bacteria</taxon>
        <taxon>Pseudomonadati</taxon>
        <taxon>Verrucomicrobiota</taxon>
        <taxon>Verrucomicrobiia</taxon>
        <taxon>Verrucomicrobiales</taxon>
        <taxon>Verrucomicrobiaceae</taxon>
        <taxon>Roseibacillus</taxon>
    </lineage>
</organism>
<dbReference type="Gene3D" id="3.30.70.1440">
    <property type="entry name" value="Multidrug efflux transporter AcrB pore domain"/>
    <property type="match status" value="1"/>
</dbReference>